<feature type="transmembrane region" description="Helical" evidence="1">
    <location>
        <begin position="69"/>
        <end position="88"/>
    </location>
</feature>
<comment type="caution">
    <text evidence="2">The sequence shown here is derived from an EMBL/GenBank/DDBJ whole genome shotgun (WGS) entry which is preliminary data.</text>
</comment>
<keyword evidence="3" id="KW-1185">Reference proteome</keyword>
<dbReference type="OrthoDB" id="1080927at2"/>
<evidence type="ECO:0000313" key="3">
    <source>
        <dbReference type="Proteomes" id="UP000280368"/>
    </source>
</evidence>
<dbReference type="InterPro" id="IPR036259">
    <property type="entry name" value="MFS_trans_sf"/>
</dbReference>
<reference evidence="2 3" key="1">
    <citation type="submission" date="2018-10" db="EMBL/GenBank/DDBJ databases">
        <title>Genomic Encyclopedia of Archaeal and Bacterial Type Strains, Phase II (KMG-II): from individual species to whole genera.</title>
        <authorList>
            <person name="Goeker M."/>
        </authorList>
    </citation>
    <scope>NUCLEOTIDE SEQUENCE [LARGE SCALE GENOMIC DNA]</scope>
    <source>
        <strain evidence="2 3">DSM 19727</strain>
    </source>
</reference>
<dbReference type="Pfam" id="PF06961">
    <property type="entry name" value="DUF1294"/>
    <property type="match status" value="1"/>
</dbReference>
<gene>
    <name evidence="2" type="ORF">BC961_1007</name>
</gene>
<accession>A0A3M0A3B0</accession>
<dbReference type="Proteomes" id="UP000280368">
    <property type="component" value="Unassembled WGS sequence"/>
</dbReference>
<keyword evidence="1" id="KW-1133">Transmembrane helix</keyword>
<sequence length="98" mass="11497">MITLLFLFVVLNLSAFVLIGYDKYLAKNRKRRISENTLLILVVLGGTIGSGIAMLFFRHKTSKKSYLLRFWAIALIQIVVMVLYFYFLKEVHIFENYK</sequence>
<feature type="transmembrane region" description="Helical" evidence="1">
    <location>
        <begin position="38"/>
        <end position="57"/>
    </location>
</feature>
<proteinExistence type="predicted"/>
<keyword evidence="1" id="KW-0812">Transmembrane</keyword>
<evidence type="ECO:0000313" key="2">
    <source>
        <dbReference type="EMBL" id="RMA77025.1"/>
    </source>
</evidence>
<dbReference type="EMBL" id="REFH01000008">
    <property type="protein sequence ID" value="RMA77025.1"/>
    <property type="molecule type" value="Genomic_DNA"/>
</dbReference>
<feature type="transmembrane region" description="Helical" evidence="1">
    <location>
        <begin position="6"/>
        <end position="26"/>
    </location>
</feature>
<keyword evidence="1" id="KW-0472">Membrane</keyword>
<dbReference type="RefSeq" id="WP_121924732.1">
    <property type="nucleotide sequence ID" value="NZ_CBCSGA010000001.1"/>
</dbReference>
<protein>
    <submittedName>
        <fullName evidence="2">Uncharacterized membrane protein YsdA (DUF1294 family)</fullName>
    </submittedName>
</protein>
<dbReference type="SUPFAM" id="SSF103473">
    <property type="entry name" value="MFS general substrate transporter"/>
    <property type="match status" value="1"/>
</dbReference>
<organism evidence="2 3">
    <name type="scientific">Flavobacterium weaverense</name>
    <dbReference type="NCBI Taxonomy" id="271156"/>
    <lineage>
        <taxon>Bacteria</taxon>
        <taxon>Pseudomonadati</taxon>
        <taxon>Bacteroidota</taxon>
        <taxon>Flavobacteriia</taxon>
        <taxon>Flavobacteriales</taxon>
        <taxon>Flavobacteriaceae</taxon>
        <taxon>Flavobacterium</taxon>
    </lineage>
</organism>
<name>A0A3M0A3B0_9FLAO</name>
<dbReference type="AlphaFoldDB" id="A0A3M0A3B0"/>
<evidence type="ECO:0000256" key="1">
    <source>
        <dbReference type="SAM" id="Phobius"/>
    </source>
</evidence>
<dbReference type="InterPro" id="IPR010718">
    <property type="entry name" value="DUF1294"/>
</dbReference>